<evidence type="ECO:0000256" key="1">
    <source>
        <dbReference type="SAM" id="SignalP"/>
    </source>
</evidence>
<protein>
    <recommendedName>
        <fullName evidence="4">Lipocalin-like domain-containing protein</fullName>
    </recommendedName>
</protein>
<organism evidence="2 3">
    <name type="scientific">Candidatus Uhrbacteria bacterium CG10_big_fil_rev_8_21_14_0_10_50_16</name>
    <dbReference type="NCBI Taxonomy" id="1975039"/>
    <lineage>
        <taxon>Bacteria</taxon>
        <taxon>Candidatus Uhriibacteriota</taxon>
    </lineage>
</organism>
<accession>A0A2H0RMX1</accession>
<gene>
    <name evidence="2" type="ORF">COV06_00630</name>
</gene>
<keyword evidence="1" id="KW-0732">Signal</keyword>
<evidence type="ECO:0000313" key="3">
    <source>
        <dbReference type="Proteomes" id="UP000230084"/>
    </source>
</evidence>
<dbReference type="Proteomes" id="UP000230084">
    <property type="component" value="Unassembled WGS sequence"/>
</dbReference>
<evidence type="ECO:0008006" key="4">
    <source>
        <dbReference type="Google" id="ProtNLM"/>
    </source>
</evidence>
<sequence length="219" mass="23152">MIFSKAFGALALSLVLVGAGCWTGNPFAQCFATTPWNSCVNFDGVDQALIGTWTLDSVLIAGQTHPFSGRETTFAINSLGNTSYGAYSEDWTTELKENNVPGFPSSNTCESIGYGGGTFKSEVDLDLATWDPNNPTPPSNVATLKVYPAGSDTTLRCQATGIEVESSGTTPPLGTGPVSSDSNGLHMAYTYTVNEDWTVLTLSFNPSTVGVPISYTFVK</sequence>
<dbReference type="PROSITE" id="PS51257">
    <property type="entry name" value="PROKAR_LIPOPROTEIN"/>
    <property type="match status" value="1"/>
</dbReference>
<dbReference type="AlphaFoldDB" id="A0A2H0RMX1"/>
<comment type="caution">
    <text evidence="2">The sequence shown here is derived from an EMBL/GenBank/DDBJ whole genome shotgun (WGS) entry which is preliminary data.</text>
</comment>
<evidence type="ECO:0000313" key="2">
    <source>
        <dbReference type="EMBL" id="PIR47892.1"/>
    </source>
</evidence>
<dbReference type="EMBL" id="PCYM01000001">
    <property type="protein sequence ID" value="PIR47892.1"/>
    <property type="molecule type" value="Genomic_DNA"/>
</dbReference>
<proteinExistence type="predicted"/>
<feature type="chain" id="PRO_5013688585" description="Lipocalin-like domain-containing protein" evidence="1">
    <location>
        <begin position="29"/>
        <end position="219"/>
    </location>
</feature>
<reference evidence="2 3" key="1">
    <citation type="submission" date="2017-09" db="EMBL/GenBank/DDBJ databases">
        <title>Depth-based differentiation of microbial function through sediment-hosted aquifers and enrichment of novel symbionts in the deep terrestrial subsurface.</title>
        <authorList>
            <person name="Probst A.J."/>
            <person name="Ladd B."/>
            <person name="Jarett J.K."/>
            <person name="Geller-Mcgrath D.E."/>
            <person name="Sieber C.M."/>
            <person name="Emerson J.B."/>
            <person name="Anantharaman K."/>
            <person name="Thomas B.C."/>
            <person name="Malmstrom R."/>
            <person name="Stieglmeier M."/>
            <person name="Klingl A."/>
            <person name="Woyke T."/>
            <person name="Ryan C.M."/>
            <person name="Banfield J.F."/>
        </authorList>
    </citation>
    <scope>NUCLEOTIDE SEQUENCE [LARGE SCALE GENOMIC DNA]</scope>
    <source>
        <strain evidence="2">CG10_big_fil_rev_8_21_14_0_10_50_16</strain>
    </source>
</reference>
<name>A0A2H0RMX1_9BACT</name>
<feature type="signal peptide" evidence="1">
    <location>
        <begin position="1"/>
        <end position="28"/>
    </location>
</feature>